<gene>
    <name evidence="12" type="primary">asnB</name>
    <name evidence="12" type="ORF">KK083_28780</name>
</gene>
<dbReference type="Proteomes" id="UP001319200">
    <property type="component" value="Unassembled WGS sequence"/>
</dbReference>
<feature type="site" description="Important for beta-aspartyl-AMP intermediate formation" evidence="10">
    <location>
        <position position="369"/>
    </location>
</feature>
<dbReference type="Pfam" id="PF00733">
    <property type="entry name" value="Asn_synthase"/>
    <property type="match status" value="1"/>
</dbReference>
<keyword evidence="12" id="KW-0436">Ligase</keyword>
<evidence type="ECO:0000313" key="13">
    <source>
        <dbReference type="Proteomes" id="UP001319200"/>
    </source>
</evidence>
<evidence type="ECO:0000256" key="3">
    <source>
        <dbReference type="ARBA" id="ARBA00012737"/>
    </source>
</evidence>
<sequence length="634" mass="73665">MCGIAGFVDFNNKSNEKTIQSMIQPIHHRGPDDTGSYLYNDFKGSIGFGHKRLSIIDISSGGHQPMHYEQYTIVFNGEMYNYKSVRSELEKEGYTFDSASDTAVILRAFHKWGVQAVHKFIGMFSFAILDRKTNQLYIFRDRAGVKPLYYYHQKGHLLFASELKAFYDHPAFVKELDHDALVEYFLYGYILAPHTVFKNTYKLRPGHFLEVNLETQKVREEKYWDIVDHFKKPKLKISETEAIEETEKLLTSAFEYRMVSDVPVGIFLSGGYDSSTVAAILQKGRTEKLKTFTIGFHLDGFNEAVYAKDVANYLGTDHTELYCTEAEAEGIFPELPFYYDEPFADSSAIPTILVSRLARKKVTVALSADGGDELFGGYRKHHSVLRALSRLQRVPSFMRKPIGSVVDLFPPRYIPFLNKTYRFDHFYHSVADLFKGGVYPDQILRLTSHHINRRGIDKLFKNSVKELPTNFTHTRDIEFADPLDPALAVDYKTYMVDDILVKVDRATMSVSLEGREPFLDHRIAEFVSQLPSSLKIRNGEKKYLLKQVTHKYIPKKMMDRPKMGFGIPVEHWFRKDLKDTLLFYLDDEKIRKQGLFDVGYLQQVKKRYFSGINEDFEFIWAMIVFQMWFDRWMK</sequence>
<evidence type="ECO:0000256" key="2">
    <source>
        <dbReference type="ARBA" id="ARBA00005752"/>
    </source>
</evidence>
<dbReference type="SUPFAM" id="SSF52402">
    <property type="entry name" value="Adenine nucleotide alpha hydrolases-like"/>
    <property type="match status" value="1"/>
</dbReference>
<keyword evidence="8" id="KW-0061">Asparagine biosynthesis</keyword>
<feature type="active site" description="For GATase activity" evidence="8">
    <location>
        <position position="2"/>
    </location>
</feature>
<evidence type="ECO:0000256" key="6">
    <source>
        <dbReference type="ARBA" id="ARBA00022962"/>
    </source>
</evidence>
<dbReference type="GO" id="GO:0004066">
    <property type="term" value="F:asparagine synthase (glutamine-hydrolyzing) activity"/>
    <property type="evidence" value="ECO:0007669"/>
    <property type="project" value="UniProtKB-EC"/>
</dbReference>
<dbReference type="InterPro" id="IPR006426">
    <property type="entry name" value="Asn_synth_AEB"/>
</dbReference>
<dbReference type="InterPro" id="IPR001962">
    <property type="entry name" value="Asn_synthase"/>
</dbReference>
<dbReference type="InterPro" id="IPR014729">
    <property type="entry name" value="Rossmann-like_a/b/a_fold"/>
</dbReference>
<comment type="catalytic activity">
    <reaction evidence="7">
        <text>L-aspartate + L-glutamine + ATP + H2O = L-asparagine + L-glutamate + AMP + diphosphate + H(+)</text>
        <dbReference type="Rhea" id="RHEA:12228"/>
        <dbReference type="ChEBI" id="CHEBI:15377"/>
        <dbReference type="ChEBI" id="CHEBI:15378"/>
        <dbReference type="ChEBI" id="CHEBI:29985"/>
        <dbReference type="ChEBI" id="CHEBI:29991"/>
        <dbReference type="ChEBI" id="CHEBI:30616"/>
        <dbReference type="ChEBI" id="CHEBI:33019"/>
        <dbReference type="ChEBI" id="CHEBI:58048"/>
        <dbReference type="ChEBI" id="CHEBI:58359"/>
        <dbReference type="ChEBI" id="CHEBI:456215"/>
        <dbReference type="EC" id="6.3.5.4"/>
    </reaction>
</comment>
<evidence type="ECO:0000256" key="10">
    <source>
        <dbReference type="PIRSR" id="PIRSR001589-3"/>
    </source>
</evidence>
<reference evidence="12 13" key="1">
    <citation type="submission" date="2021-05" db="EMBL/GenBank/DDBJ databases">
        <title>A Polyphasic approach of four new species of the genus Ohtaekwangia: Ohtaekwangia histidinii sp. nov., Ohtaekwangia cretensis sp. nov., Ohtaekwangia indiensis sp. nov., Ohtaekwangia reichenbachii sp. nov. from diverse environment.</title>
        <authorList>
            <person name="Octaviana S."/>
        </authorList>
    </citation>
    <scope>NUCLEOTIDE SEQUENCE [LARGE SCALE GENOMIC DNA]</scope>
    <source>
        <strain evidence="12 13">PWU4</strain>
    </source>
</reference>
<dbReference type="PANTHER" id="PTHR43284:SF1">
    <property type="entry name" value="ASPARAGINE SYNTHETASE"/>
    <property type="match status" value="1"/>
</dbReference>
<proteinExistence type="inferred from homology"/>
<dbReference type="PROSITE" id="PS51278">
    <property type="entry name" value="GATASE_TYPE_2"/>
    <property type="match status" value="1"/>
</dbReference>
<dbReference type="AlphaFoldDB" id="A0AAP2DTH3"/>
<dbReference type="PANTHER" id="PTHR43284">
    <property type="entry name" value="ASPARAGINE SYNTHETASE (GLUTAMINE-HYDROLYZING)"/>
    <property type="match status" value="1"/>
</dbReference>
<evidence type="ECO:0000256" key="9">
    <source>
        <dbReference type="PIRSR" id="PIRSR001589-2"/>
    </source>
</evidence>
<dbReference type="SUPFAM" id="SSF56235">
    <property type="entry name" value="N-terminal nucleophile aminohydrolases (Ntn hydrolases)"/>
    <property type="match status" value="1"/>
</dbReference>
<dbReference type="GO" id="GO:0005829">
    <property type="term" value="C:cytosol"/>
    <property type="evidence" value="ECO:0007669"/>
    <property type="project" value="TreeGrafter"/>
</dbReference>
<evidence type="ECO:0000313" key="12">
    <source>
        <dbReference type="EMBL" id="MBT1700922.1"/>
    </source>
</evidence>
<keyword evidence="13" id="KW-1185">Reference proteome</keyword>
<organism evidence="12 13">
    <name type="scientific">Chryseosolibacter histidini</name>
    <dbReference type="NCBI Taxonomy" id="2782349"/>
    <lineage>
        <taxon>Bacteria</taxon>
        <taxon>Pseudomonadati</taxon>
        <taxon>Bacteroidota</taxon>
        <taxon>Cytophagia</taxon>
        <taxon>Cytophagales</taxon>
        <taxon>Chryseotaleaceae</taxon>
        <taxon>Chryseosolibacter</taxon>
    </lineage>
</organism>
<feature type="binding site" evidence="9">
    <location>
        <position position="294"/>
    </location>
    <ligand>
        <name>ATP</name>
        <dbReference type="ChEBI" id="CHEBI:30616"/>
    </ligand>
</feature>
<dbReference type="CDD" id="cd00712">
    <property type="entry name" value="AsnB"/>
    <property type="match status" value="1"/>
</dbReference>
<dbReference type="InterPro" id="IPR033738">
    <property type="entry name" value="AsnB_N"/>
</dbReference>
<keyword evidence="8" id="KW-0028">Amino-acid biosynthesis</keyword>
<dbReference type="Gene3D" id="3.40.50.620">
    <property type="entry name" value="HUPs"/>
    <property type="match status" value="1"/>
</dbReference>
<evidence type="ECO:0000256" key="1">
    <source>
        <dbReference type="ARBA" id="ARBA00005187"/>
    </source>
</evidence>
<evidence type="ECO:0000256" key="8">
    <source>
        <dbReference type="PIRSR" id="PIRSR001589-1"/>
    </source>
</evidence>
<comment type="caution">
    <text evidence="12">The sequence shown here is derived from an EMBL/GenBank/DDBJ whole genome shotgun (WGS) entry which is preliminary data.</text>
</comment>
<keyword evidence="4 9" id="KW-0547">Nucleotide-binding</keyword>
<accession>A0AAP2DTH3</accession>
<dbReference type="GO" id="GO:0005524">
    <property type="term" value="F:ATP binding"/>
    <property type="evidence" value="ECO:0007669"/>
    <property type="project" value="UniProtKB-KW"/>
</dbReference>
<feature type="binding site" evidence="9">
    <location>
        <position position="101"/>
    </location>
    <ligand>
        <name>L-glutamine</name>
        <dbReference type="ChEBI" id="CHEBI:58359"/>
    </ligand>
</feature>
<dbReference type="PIRSF" id="PIRSF001589">
    <property type="entry name" value="Asn_synthetase_glu-h"/>
    <property type="match status" value="1"/>
</dbReference>
<comment type="pathway">
    <text evidence="1">Amino-acid biosynthesis; L-asparagine biosynthesis; L-asparagine from L-aspartate (L-Gln route): step 1/1.</text>
</comment>
<dbReference type="EC" id="6.3.5.4" evidence="3"/>
<comment type="similarity">
    <text evidence="2">Belongs to the asparagine synthetase family.</text>
</comment>
<keyword evidence="5 9" id="KW-0067">ATP-binding</keyword>
<dbReference type="Gene3D" id="3.60.20.10">
    <property type="entry name" value="Glutamine Phosphoribosylpyrophosphate, subunit 1, domain 1"/>
    <property type="match status" value="1"/>
</dbReference>
<dbReference type="RefSeq" id="WP_254169610.1">
    <property type="nucleotide sequence ID" value="NZ_JAHESF010000051.1"/>
</dbReference>
<keyword evidence="6 8" id="KW-0315">Glutamine amidotransferase</keyword>
<dbReference type="InterPro" id="IPR051786">
    <property type="entry name" value="ASN_synthetase/amidase"/>
</dbReference>
<evidence type="ECO:0000256" key="4">
    <source>
        <dbReference type="ARBA" id="ARBA00022741"/>
    </source>
</evidence>
<dbReference type="Pfam" id="PF13537">
    <property type="entry name" value="GATase_7"/>
    <property type="match status" value="1"/>
</dbReference>
<dbReference type="InterPro" id="IPR017932">
    <property type="entry name" value="GATase_2_dom"/>
</dbReference>
<dbReference type="CDD" id="cd01991">
    <property type="entry name" value="Asn_synthase_B_C"/>
    <property type="match status" value="1"/>
</dbReference>
<feature type="domain" description="Glutamine amidotransferase type-2" evidence="11">
    <location>
        <begin position="2"/>
        <end position="214"/>
    </location>
</feature>
<dbReference type="NCBIfam" id="TIGR01536">
    <property type="entry name" value="asn_synth_AEB"/>
    <property type="match status" value="1"/>
</dbReference>
<evidence type="ECO:0000256" key="5">
    <source>
        <dbReference type="ARBA" id="ARBA00022840"/>
    </source>
</evidence>
<evidence type="ECO:0000259" key="11">
    <source>
        <dbReference type="PROSITE" id="PS51278"/>
    </source>
</evidence>
<dbReference type="GO" id="GO:0006529">
    <property type="term" value="P:asparagine biosynthetic process"/>
    <property type="evidence" value="ECO:0007669"/>
    <property type="project" value="UniProtKB-KW"/>
</dbReference>
<protein>
    <recommendedName>
        <fullName evidence="3">asparagine synthase (glutamine-hydrolyzing)</fullName>
        <ecNumber evidence="3">6.3.5.4</ecNumber>
    </recommendedName>
</protein>
<evidence type="ECO:0000256" key="7">
    <source>
        <dbReference type="ARBA" id="ARBA00048741"/>
    </source>
</evidence>
<dbReference type="EMBL" id="JAHESF010000051">
    <property type="protein sequence ID" value="MBT1700922.1"/>
    <property type="molecule type" value="Genomic_DNA"/>
</dbReference>
<dbReference type="InterPro" id="IPR029055">
    <property type="entry name" value="Ntn_hydrolases_N"/>
</dbReference>
<name>A0AAP2DTH3_9BACT</name>